<dbReference type="InterPro" id="IPR012910">
    <property type="entry name" value="Plug_dom"/>
</dbReference>
<dbReference type="InterPro" id="IPR036942">
    <property type="entry name" value="Beta-barrel_TonB_sf"/>
</dbReference>
<feature type="compositionally biased region" description="Polar residues" evidence="5">
    <location>
        <begin position="58"/>
        <end position="68"/>
    </location>
</feature>
<dbReference type="SUPFAM" id="SSF56935">
    <property type="entry name" value="Porins"/>
    <property type="match status" value="1"/>
</dbReference>
<dbReference type="Gene3D" id="2.170.130.10">
    <property type="entry name" value="TonB-dependent receptor, plug domain"/>
    <property type="match status" value="1"/>
</dbReference>
<proteinExistence type="inferred from homology"/>
<keyword evidence="9" id="KW-0675">Receptor</keyword>
<feature type="chain" id="PRO_5046858409" evidence="6">
    <location>
        <begin position="26"/>
        <end position="1040"/>
    </location>
</feature>
<keyword evidence="4" id="KW-0798">TonB box</keyword>
<evidence type="ECO:0000259" key="8">
    <source>
        <dbReference type="Pfam" id="PF07715"/>
    </source>
</evidence>
<dbReference type="RefSeq" id="WP_211683086.1">
    <property type="nucleotide sequence ID" value="NZ_JAGRQH010000010.1"/>
</dbReference>
<dbReference type="PANTHER" id="PTHR47234:SF2">
    <property type="entry name" value="TONB-DEPENDENT RECEPTOR"/>
    <property type="match status" value="1"/>
</dbReference>
<feature type="region of interest" description="Disordered" evidence="5">
    <location>
        <begin position="27"/>
        <end position="68"/>
    </location>
</feature>
<feature type="signal peptide" evidence="6">
    <location>
        <begin position="1"/>
        <end position="25"/>
    </location>
</feature>
<dbReference type="Pfam" id="PF07715">
    <property type="entry name" value="Plug"/>
    <property type="match status" value="1"/>
</dbReference>
<keyword evidence="2 4" id="KW-0472">Membrane</keyword>
<keyword evidence="3" id="KW-0998">Cell outer membrane</keyword>
<evidence type="ECO:0000256" key="3">
    <source>
        <dbReference type="ARBA" id="ARBA00023237"/>
    </source>
</evidence>
<feature type="domain" description="TonB-dependent receptor-like beta-barrel" evidence="7">
    <location>
        <begin position="587"/>
        <end position="1007"/>
    </location>
</feature>
<dbReference type="EMBL" id="JAGRQH010000010">
    <property type="protein sequence ID" value="MBR0560568.1"/>
    <property type="molecule type" value="Genomic_DNA"/>
</dbReference>
<evidence type="ECO:0000313" key="10">
    <source>
        <dbReference type="Proteomes" id="UP000677812"/>
    </source>
</evidence>
<dbReference type="InterPro" id="IPR000531">
    <property type="entry name" value="Beta-barrel_TonB"/>
</dbReference>
<dbReference type="Proteomes" id="UP000677812">
    <property type="component" value="Unassembled WGS sequence"/>
</dbReference>
<evidence type="ECO:0000256" key="6">
    <source>
        <dbReference type="SAM" id="SignalP"/>
    </source>
</evidence>
<dbReference type="InterPro" id="IPR037066">
    <property type="entry name" value="Plug_dom_sf"/>
</dbReference>
<dbReference type="PANTHER" id="PTHR47234">
    <property type="match status" value="1"/>
</dbReference>
<name>A0ABS5E9H8_9PROT</name>
<evidence type="ECO:0000313" key="9">
    <source>
        <dbReference type="EMBL" id="MBR0560568.1"/>
    </source>
</evidence>
<comment type="caution">
    <text evidence="9">The sequence shown here is derived from an EMBL/GenBank/DDBJ whole genome shotgun (WGS) entry which is preliminary data.</text>
</comment>
<evidence type="ECO:0000259" key="7">
    <source>
        <dbReference type="Pfam" id="PF00593"/>
    </source>
</evidence>
<comment type="similarity">
    <text evidence="4">Belongs to the TonB-dependent receptor family.</text>
</comment>
<sequence length="1040" mass="113267">MKKRYFLWSTALSVSAALLPLSAHAKPPKHAALHHHKKTSSKAPITNPPSSESSTSTQAITPARTTSPTAVAQTLNNATVTPSGVEQITVTGSRLIKNSLDQAEPITTLSSDQIRRRGYTNIALALLREDTAFAPAASPIGNQSGNGMGSGQSFANLFNLGAEHTLTVVNGLRFTPGSSASMFGNVSGSAVDLTEIPDSLVDRSEVVKTGGAPTYGSDAIAGTVNLILKNDFQGLQVDGQAGWTQQLDGLSHKVDFLAGRHFDHDRGGIVVDVEYTHNDSISGNSRYFSGADQPWLETVSNKPYENALSTQYRSLLFTQSGIPNTSDVIPFQGSNQSGITNAAGQTLIFSKDGKSLIPLTYNSIDSYGYNASGGNGLKSNAFNNLMSDVTRVSFVTLGHYNFSNNLRFHWETWYERYNSINPANSYYMATAQYGNAGQVNGNFPVSINSPFLTSTEQSTIQNALNQSGTSTNQFYVADANTQIMNGRYESQNELYRFVTGLDGNFDALHRNWKWEATFQYGRNAMVDMQNEPLIQNLNNALNVTTNAAGQAICSPGYTSASVMSFSATCAPFNPIGTNQASQQSVDYIDTQSKDRSVNTMLDFVADIKGNVMQLPAGQWQVVAGYEHRRESNSYDPGPYLESGEGISIPVLPSSGAYHTNEAFAETDIPLVKPSMHIPFIYHASANSSMRYIDNSYTGAFWTYAAGGTLSFTKDIAVRGSYMRSLRAPGVAELVQPLGASYESGNDPCDTNYINGGTNPAMRAHNCAVAGVPQGFLSNISNFSVKGLGGGNSHLTNEQGTAKSIGAVITPRWIPGLTLQADYMNIRINNQITQPGVQYDMDACYDSADFPTNSYCQLFTRNKTTHQITSFTDTYQNVGVSKVRLLQAVLNYQLPLQRIGLGDNAGEIATSVNYTHYFNNYYILGGSTQYQFGGSGNPADNFTANFNYMWKDAFFQWQTQYYGRSSNLVNQSSNYFQYPKSPSFALFNMTVGYTFAKKYTATFMVNNVLGSSPPFPYQFSTTRYYNAILGRSFGFNIAANF</sequence>
<reference evidence="9 10" key="1">
    <citation type="submission" date="2021-04" db="EMBL/GenBank/DDBJ databases">
        <title>The complete genome sequence of Neokomagataea sp. TBRC 2177.</title>
        <authorList>
            <person name="Charoenyingcharoen P."/>
            <person name="Yukphan P."/>
        </authorList>
    </citation>
    <scope>NUCLEOTIDE SEQUENCE [LARGE SCALE GENOMIC DNA]</scope>
    <source>
        <strain evidence="9 10">TBRC 2177</strain>
    </source>
</reference>
<accession>A0ABS5E9H8</accession>
<feature type="compositionally biased region" description="Basic residues" evidence="5">
    <location>
        <begin position="27"/>
        <end position="40"/>
    </location>
</feature>
<dbReference type="Pfam" id="PF00593">
    <property type="entry name" value="TonB_dep_Rec_b-barrel"/>
    <property type="match status" value="1"/>
</dbReference>
<dbReference type="Gene3D" id="2.40.170.20">
    <property type="entry name" value="TonB-dependent receptor, beta-barrel domain"/>
    <property type="match status" value="1"/>
</dbReference>
<comment type="subcellular location">
    <subcellularLocation>
        <location evidence="1 4">Cell outer membrane</location>
    </subcellularLocation>
</comment>
<evidence type="ECO:0000256" key="1">
    <source>
        <dbReference type="ARBA" id="ARBA00004442"/>
    </source>
</evidence>
<feature type="domain" description="TonB-dependent receptor plug" evidence="8">
    <location>
        <begin position="101"/>
        <end position="223"/>
    </location>
</feature>
<gene>
    <name evidence="9" type="ORF">KB213_10960</name>
</gene>
<feature type="compositionally biased region" description="Low complexity" evidence="5">
    <location>
        <begin position="41"/>
        <end position="57"/>
    </location>
</feature>
<evidence type="ECO:0000256" key="2">
    <source>
        <dbReference type="ARBA" id="ARBA00023136"/>
    </source>
</evidence>
<protein>
    <submittedName>
        <fullName evidence="9">TonB-dependent receptor</fullName>
    </submittedName>
</protein>
<evidence type="ECO:0000256" key="4">
    <source>
        <dbReference type="RuleBase" id="RU003357"/>
    </source>
</evidence>
<keyword evidence="10" id="KW-1185">Reference proteome</keyword>
<keyword evidence="6" id="KW-0732">Signal</keyword>
<organism evidence="9 10">
    <name type="scientific">Neokomagataea anthophila</name>
    <dbReference type="NCBI Taxonomy" id="2826925"/>
    <lineage>
        <taxon>Bacteria</taxon>
        <taxon>Pseudomonadati</taxon>
        <taxon>Pseudomonadota</taxon>
        <taxon>Alphaproteobacteria</taxon>
        <taxon>Acetobacterales</taxon>
        <taxon>Acetobacteraceae</taxon>
        <taxon>Neokomagataea</taxon>
    </lineage>
</organism>
<evidence type="ECO:0000256" key="5">
    <source>
        <dbReference type="SAM" id="MobiDB-lite"/>
    </source>
</evidence>